<reference evidence="1" key="1">
    <citation type="journal article" date="2020" name="mSystems">
        <title>Genome- and Community-Level Interaction Insights into Carbon Utilization and Element Cycling Functions of Hydrothermarchaeota in Hydrothermal Sediment.</title>
        <authorList>
            <person name="Zhou Z."/>
            <person name="Liu Y."/>
            <person name="Xu W."/>
            <person name="Pan J."/>
            <person name="Luo Z.H."/>
            <person name="Li M."/>
        </authorList>
    </citation>
    <scope>NUCLEOTIDE SEQUENCE [LARGE SCALE GENOMIC DNA]</scope>
    <source>
        <strain evidence="2">SpSt-10</strain>
        <strain evidence="1">SpSt-97</strain>
    </source>
</reference>
<dbReference type="EMBL" id="DTPI01000033">
    <property type="protein sequence ID" value="HGE66967.1"/>
    <property type="molecule type" value="Genomic_DNA"/>
</dbReference>
<gene>
    <name evidence="2" type="ORF">ENL48_03415</name>
    <name evidence="1" type="ORF">ENX77_07645</name>
</gene>
<dbReference type="EMBL" id="DRUC01000053">
    <property type="protein sequence ID" value="HHF48237.1"/>
    <property type="molecule type" value="Genomic_DNA"/>
</dbReference>
<dbReference type="Pfam" id="PF04407">
    <property type="entry name" value="DUF531"/>
    <property type="match status" value="1"/>
</dbReference>
<accession>A0A7C3UJE4</accession>
<organism evidence="1">
    <name type="scientific">Geoglobus ahangari</name>
    <dbReference type="NCBI Taxonomy" id="113653"/>
    <lineage>
        <taxon>Archaea</taxon>
        <taxon>Methanobacteriati</taxon>
        <taxon>Methanobacteriota</taxon>
        <taxon>Archaeoglobi</taxon>
        <taxon>Archaeoglobales</taxon>
        <taxon>Archaeoglobaceae</taxon>
        <taxon>Geoglobus</taxon>
    </lineage>
</organism>
<sequence length="175" mass="19952">MITICLVNTYDKLKLHEIHLRNIARAAPLCYAYGFHLALLDFPFWRDVDEVVKQVRDYTTIGEGGRYLEELRKMGRFHLIEKIPSHFGEIVATTSKPEKKTLSLEDIRRLKSACFLIGLGRKGLPKDLIKKAKYNLDITFKGVSLETCSAIGAITAIIWVVRYGGHTDMSRSRIL</sequence>
<comment type="caution">
    <text evidence="1">The sequence shown here is derived from an EMBL/GenBank/DDBJ whole genome shotgun (WGS) entry which is preliminary data.</text>
</comment>
<dbReference type="InterPro" id="IPR007501">
    <property type="entry name" value="DUF531"/>
</dbReference>
<name>A0A7C3UJE4_9EURY</name>
<evidence type="ECO:0000313" key="1">
    <source>
        <dbReference type="EMBL" id="HGE66967.1"/>
    </source>
</evidence>
<dbReference type="AlphaFoldDB" id="A0A7C3UJE4"/>
<proteinExistence type="predicted"/>
<protein>
    <submittedName>
        <fullName evidence="1">DUF531 domain-containing protein</fullName>
    </submittedName>
</protein>
<evidence type="ECO:0000313" key="2">
    <source>
        <dbReference type="EMBL" id="HHF48237.1"/>
    </source>
</evidence>